<evidence type="ECO:0000256" key="1">
    <source>
        <dbReference type="SAM" id="SignalP"/>
    </source>
</evidence>
<evidence type="ECO:0000313" key="2">
    <source>
        <dbReference type="EMBL" id="KAF4636509.1"/>
    </source>
</evidence>
<dbReference type="EMBL" id="JAAMPI010000062">
    <property type="protein sequence ID" value="KAF4636509.1"/>
    <property type="molecule type" value="Genomic_DNA"/>
</dbReference>
<keyword evidence="3" id="KW-1185">Reference proteome</keyword>
<dbReference type="AlphaFoldDB" id="A0A8H4WA55"/>
<feature type="signal peptide" evidence="1">
    <location>
        <begin position="1"/>
        <end position="17"/>
    </location>
</feature>
<keyword evidence="1" id="KW-0732">Signal</keyword>
<gene>
    <name evidence="2" type="ORF">G7Y89_g1579</name>
</gene>
<comment type="caution">
    <text evidence="2">The sequence shown here is derived from an EMBL/GenBank/DDBJ whole genome shotgun (WGS) entry which is preliminary data.</text>
</comment>
<evidence type="ECO:0000313" key="3">
    <source>
        <dbReference type="Proteomes" id="UP000566819"/>
    </source>
</evidence>
<protein>
    <submittedName>
        <fullName evidence="2">Uncharacterized protein</fullName>
    </submittedName>
</protein>
<sequence>MRFSYLFSAFLATLAVANPIASPKAARAALTIANPITSPETAGAARLAVRAPSDSPEWEEVTKLFSKQKFKNGDWVWFTMEWTLGSVAIGDDDKESKEELTELRKELGFDHIGIIIGEIIEKDVGIGKDKGKGTKMSRKFSGNLYHAIKDEDGSTELKHHKWEAKEDAKKELKVGKKTTSNKAAAAIKETSAYFDVASHKRYAIKGNNCNDFVKAIEAKL</sequence>
<name>A0A8H4WA55_9HELO</name>
<accession>A0A8H4WA55</accession>
<feature type="chain" id="PRO_5034263403" evidence="1">
    <location>
        <begin position="18"/>
        <end position="220"/>
    </location>
</feature>
<reference evidence="2 3" key="1">
    <citation type="submission" date="2020-03" db="EMBL/GenBank/DDBJ databases">
        <title>Draft Genome Sequence of Cudoniella acicularis.</title>
        <authorList>
            <person name="Buettner E."/>
            <person name="Kellner H."/>
        </authorList>
    </citation>
    <scope>NUCLEOTIDE SEQUENCE [LARGE SCALE GENOMIC DNA]</scope>
    <source>
        <strain evidence="2 3">DSM 108380</strain>
    </source>
</reference>
<organism evidence="2 3">
    <name type="scientific">Cudoniella acicularis</name>
    <dbReference type="NCBI Taxonomy" id="354080"/>
    <lineage>
        <taxon>Eukaryota</taxon>
        <taxon>Fungi</taxon>
        <taxon>Dikarya</taxon>
        <taxon>Ascomycota</taxon>
        <taxon>Pezizomycotina</taxon>
        <taxon>Leotiomycetes</taxon>
        <taxon>Helotiales</taxon>
        <taxon>Tricladiaceae</taxon>
        <taxon>Cudoniella</taxon>
    </lineage>
</organism>
<proteinExistence type="predicted"/>
<dbReference type="Proteomes" id="UP000566819">
    <property type="component" value="Unassembled WGS sequence"/>
</dbReference>
<dbReference type="OrthoDB" id="4440859at2759"/>